<protein>
    <submittedName>
        <fullName evidence="1">HEAT repeat domain-containing protein</fullName>
    </submittedName>
</protein>
<dbReference type="EMBL" id="CP062983">
    <property type="protein sequence ID" value="QPC82842.1"/>
    <property type="molecule type" value="Genomic_DNA"/>
</dbReference>
<gene>
    <name evidence="1" type="ORF">G4Y79_00250</name>
</gene>
<dbReference type="AlphaFoldDB" id="A0A7S8IER6"/>
<name>A0A7S8IER6_9CHLR</name>
<dbReference type="Proteomes" id="UP000594468">
    <property type="component" value="Chromosome"/>
</dbReference>
<dbReference type="KEGG" id="pmet:G4Y79_00250"/>
<proteinExistence type="predicted"/>
<dbReference type="RefSeq" id="WP_195170911.1">
    <property type="nucleotide sequence ID" value="NZ_CP062983.1"/>
</dbReference>
<accession>A0A7S8IER6</accession>
<evidence type="ECO:0000313" key="1">
    <source>
        <dbReference type="EMBL" id="QPC82842.1"/>
    </source>
</evidence>
<dbReference type="SUPFAM" id="SSF48371">
    <property type="entry name" value="ARM repeat"/>
    <property type="match status" value="1"/>
</dbReference>
<sequence>MSDELTFDDVVYHLRHNEDPGIRAEAAQMLGDYVDDLNEDEYDIAANALNEALTDPDPMVLMAAMTALSHYTRRTDEMAAVSAPDDAPDADIVAASSCPMCGKPEMLIDAATCEYERCPYR</sequence>
<dbReference type="InterPro" id="IPR011989">
    <property type="entry name" value="ARM-like"/>
</dbReference>
<dbReference type="Pfam" id="PF13646">
    <property type="entry name" value="HEAT_2"/>
    <property type="match status" value="1"/>
</dbReference>
<keyword evidence="2" id="KW-1185">Reference proteome</keyword>
<evidence type="ECO:0000313" key="2">
    <source>
        <dbReference type="Proteomes" id="UP000594468"/>
    </source>
</evidence>
<dbReference type="InterPro" id="IPR016024">
    <property type="entry name" value="ARM-type_fold"/>
</dbReference>
<organism evidence="1 2">
    <name type="scientific">Phototrophicus methaneseepsis</name>
    <dbReference type="NCBI Taxonomy" id="2710758"/>
    <lineage>
        <taxon>Bacteria</taxon>
        <taxon>Bacillati</taxon>
        <taxon>Chloroflexota</taxon>
        <taxon>Candidatus Thermofontia</taxon>
        <taxon>Phototrophicales</taxon>
        <taxon>Phototrophicaceae</taxon>
        <taxon>Phototrophicus</taxon>
    </lineage>
</organism>
<dbReference type="Gene3D" id="1.25.10.10">
    <property type="entry name" value="Leucine-rich Repeat Variant"/>
    <property type="match status" value="1"/>
</dbReference>
<reference evidence="1 2" key="1">
    <citation type="submission" date="2020-02" db="EMBL/GenBank/DDBJ databases">
        <authorList>
            <person name="Zheng R.K."/>
            <person name="Sun C.M."/>
        </authorList>
    </citation>
    <scope>NUCLEOTIDE SEQUENCE [LARGE SCALE GENOMIC DNA]</scope>
    <source>
        <strain evidence="2">rifampicinis</strain>
    </source>
</reference>